<name>A0A2G9U0B2_TELCI</name>
<sequence>MHKIIGYMGHRGFIKPSGPSKSQQTLKESTYSRAPNPSARNYFEEMAPVNGIRELSEEQLAEAQELRNKFRDEVSKKMGELLLRGVTMLDAYCNTCSGILMEDRSGVRTCVTCELFAERTKEGSRLVAEVPLDTTADGVTPGNSALSEEQPTMRNVVRVVDVERKNWAERIPSLGGSKESTPTAPTMPVTAERVQILDAPCGFDGCNTALLAIDRKLKWASERIDRSENPAEIREMFALVNEGLNIIRHARLNRE</sequence>
<dbReference type="EMBL" id="KZ350707">
    <property type="protein sequence ID" value="PIO63617.1"/>
    <property type="molecule type" value="Genomic_DNA"/>
</dbReference>
<reference evidence="2 3" key="1">
    <citation type="submission" date="2015-09" db="EMBL/GenBank/DDBJ databases">
        <title>Draft genome of the parasitic nematode Teladorsagia circumcincta isolate WARC Sus (inbred).</title>
        <authorList>
            <person name="Mitreva M."/>
        </authorList>
    </citation>
    <scope>NUCLEOTIDE SEQUENCE [LARGE SCALE GENOMIC DNA]</scope>
    <source>
        <strain evidence="2 3">S</strain>
    </source>
</reference>
<feature type="compositionally biased region" description="Polar residues" evidence="1">
    <location>
        <begin position="19"/>
        <end position="38"/>
    </location>
</feature>
<dbReference type="PANTHER" id="PTHR16537:SF1">
    <property type="entry name" value="PROTEIN ZNRD2"/>
    <property type="match status" value="1"/>
</dbReference>
<feature type="region of interest" description="Disordered" evidence="1">
    <location>
        <begin position="11"/>
        <end position="38"/>
    </location>
</feature>
<evidence type="ECO:0000313" key="2">
    <source>
        <dbReference type="EMBL" id="PIO63617.1"/>
    </source>
</evidence>
<organism evidence="2 3">
    <name type="scientific">Teladorsagia circumcincta</name>
    <name type="common">Brown stomach worm</name>
    <name type="synonym">Ostertagia circumcincta</name>
    <dbReference type="NCBI Taxonomy" id="45464"/>
    <lineage>
        <taxon>Eukaryota</taxon>
        <taxon>Metazoa</taxon>
        <taxon>Ecdysozoa</taxon>
        <taxon>Nematoda</taxon>
        <taxon>Chromadorea</taxon>
        <taxon>Rhabditida</taxon>
        <taxon>Rhabditina</taxon>
        <taxon>Rhabditomorpha</taxon>
        <taxon>Strongyloidea</taxon>
        <taxon>Trichostrongylidae</taxon>
        <taxon>Teladorsagia</taxon>
    </lineage>
</organism>
<proteinExistence type="predicted"/>
<gene>
    <name evidence="2" type="ORF">TELCIR_14778</name>
</gene>
<dbReference type="PANTHER" id="PTHR16537">
    <property type="entry name" value="SJOEGREN SYNDROME/SCLERODERMA AUTOANTIGEN 1"/>
    <property type="match status" value="1"/>
</dbReference>
<protein>
    <submittedName>
        <fullName evidence="2">Sjogren'S syndrome/scleroderma autoantigen 1</fullName>
    </submittedName>
</protein>
<keyword evidence="3" id="KW-1185">Reference proteome</keyword>
<dbReference type="OrthoDB" id="1667587at2759"/>
<dbReference type="InterPro" id="IPR009563">
    <property type="entry name" value="SSSCA1"/>
</dbReference>
<dbReference type="AlphaFoldDB" id="A0A2G9U0B2"/>
<dbReference type="Proteomes" id="UP000230423">
    <property type="component" value="Unassembled WGS sequence"/>
</dbReference>
<evidence type="ECO:0000313" key="3">
    <source>
        <dbReference type="Proteomes" id="UP000230423"/>
    </source>
</evidence>
<evidence type="ECO:0000256" key="1">
    <source>
        <dbReference type="SAM" id="MobiDB-lite"/>
    </source>
</evidence>
<dbReference type="Pfam" id="PF06677">
    <property type="entry name" value="Auto_anti-p27"/>
    <property type="match status" value="1"/>
</dbReference>
<dbReference type="InterPro" id="IPR051888">
    <property type="entry name" value="UPF0148_domain"/>
</dbReference>
<accession>A0A2G9U0B2</accession>